<feature type="compositionally biased region" description="Polar residues" evidence="1">
    <location>
        <begin position="267"/>
        <end position="292"/>
    </location>
</feature>
<name>A0A9P5CTC2_CRYP1</name>
<dbReference type="GeneID" id="63839658"/>
<dbReference type="AlphaFoldDB" id="A0A9P5CTC2"/>
<evidence type="ECO:0000256" key="1">
    <source>
        <dbReference type="SAM" id="MobiDB-lite"/>
    </source>
</evidence>
<dbReference type="RefSeq" id="XP_040780227.1">
    <property type="nucleotide sequence ID" value="XM_040922529.1"/>
</dbReference>
<feature type="compositionally biased region" description="Polar residues" evidence="1">
    <location>
        <begin position="143"/>
        <end position="168"/>
    </location>
</feature>
<keyword evidence="3" id="KW-1185">Reference proteome</keyword>
<feature type="compositionally biased region" description="Polar residues" evidence="1">
    <location>
        <begin position="448"/>
        <end position="459"/>
    </location>
</feature>
<feature type="region of interest" description="Disordered" evidence="1">
    <location>
        <begin position="130"/>
        <end position="184"/>
    </location>
</feature>
<feature type="compositionally biased region" description="Low complexity" evidence="1">
    <location>
        <begin position="398"/>
        <end position="414"/>
    </location>
</feature>
<dbReference type="Proteomes" id="UP000803844">
    <property type="component" value="Unassembled WGS sequence"/>
</dbReference>
<protein>
    <submittedName>
        <fullName evidence="2">Uncharacterized protein</fullName>
    </submittedName>
</protein>
<dbReference type="OrthoDB" id="5380370at2759"/>
<sequence length="567" mass="62671">MQSIPLDSTLGGSGTRYFSALERLRFAQESDEVDRIYNHYDLSSVNLKHRKHRQALSSPDTLWATPGAKCRDSYFTAVSDDSWVLSYPDKVNKAELTREEQVSLVKHLRASVILDAASVAIARAHHVNSNEANRLPTPDIDHSTATLSSRTGSPDSMLTSAMTSNQDASGGAGGAGGAGADVDKKDGVRESLYDSIRWLDEDGALDLGLALDDYHANLREEIAQNGKNSRPSFRRRLSISKRSFGRTSLSGRPDTKVPPSPMRTHSLEQQQEQPQHISNTQRRLSRTLSVMNPSRHAHSGSTSIIDPSATHYQDPEARQKLRAYLSSPTKFDEAVQFGFPATDSQQQMSTTTSDRKRQSRQRLSPAASSENMRSFLYFDGDEDDEDLSDDNDDDDDVSSVSDPESPRTPQMGGLMPPPGHHPPTRTSTDPLHLDSGHHRRVPTVVSKPMTSDSHAPSSLASREMTMRMTLTRPDLRANEELIYGWRNQATQSAYIAPGRRSQSAQLTRNDVAIVNGQTTTACWSSQGAAGDESNAEKMWAVVDHWNTETAAGDQNVVKRFWNKVKRT</sequence>
<evidence type="ECO:0000313" key="2">
    <source>
        <dbReference type="EMBL" id="KAF3769266.1"/>
    </source>
</evidence>
<dbReference type="EMBL" id="MU032345">
    <property type="protein sequence ID" value="KAF3769266.1"/>
    <property type="molecule type" value="Genomic_DNA"/>
</dbReference>
<feature type="region of interest" description="Disordered" evidence="1">
    <location>
        <begin position="225"/>
        <end position="314"/>
    </location>
</feature>
<accession>A0A9P5CTC2</accession>
<reference evidence="2" key="1">
    <citation type="journal article" date="2020" name="Phytopathology">
        <title>Genome sequence of the chestnut blight fungus Cryphonectria parasitica EP155: A fundamental resource for an archetypical invasive plant pathogen.</title>
        <authorList>
            <person name="Crouch J.A."/>
            <person name="Dawe A."/>
            <person name="Aerts A."/>
            <person name="Barry K."/>
            <person name="Churchill A.C.L."/>
            <person name="Grimwood J."/>
            <person name="Hillman B."/>
            <person name="Milgroom M.G."/>
            <person name="Pangilinan J."/>
            <person name="Smith M."/>
            <person name="Salamov A."/>
            <person name="Schmutz J."/>
            <person name="Yadav J."/>
            <person name="Grigoriev I.V."/>
            <person name="Nuss D."/>
        </authorList>
    </citation>
    <scope>NUCLEOTIDE SEQUENCE</scope>
    <source>
        <strain evidence="2">EP155</strain>
    </source>
</reference>
<feature type="compositionally biased region" description="Acidic residues" evidence="1">
    <location>
        <begin position="379"/>
        <end position="397"/>
    </location>
</feature>
<organism evidence="2 3">
    <name type="scientific">Cryphonectria parasitica (strain ATCC 38755 / EP155)</name>
    <dbReference type="NCBI Taxonomy" id="660469"/>
    <lineage>
        <taxon>Eukaryota</taxon>
        <taxon>Fungi</taxon>
        <taxon>Dikarya</taxon>
        <taxon>Ascomycota</taxon>
        <taxon>Pezizomycotina</taxon>
        <taxon>Sordariomycetes</taxon>
        <taxon>Sordariomycetidae</taxon>
        <taxon>Diaporthales</taxon>
        <taxon>Cryphonectriaceae</taxon>
        <taxon>Cryphonectria-Endothia species complex</taxon>
        <taxon>Cryphonectria</taxon>
    </lineage>
</organism>
<proteinExistence type="predicted"/>
<feature type="compositionally biased region" description="Gly residues" evidence="1">
    <location>
        <begin position="170"/>
        <end position="179"/>
    </location>
</feature>
<feature type="region of interest" description="Disordered" evidence="1">
    <location>
        <begin position="338"/>
        <end position="459"/>
    </location>
</feature>
<gene>
    <name evidence="2" type="ORF">M406DRAFT_350128</name>
</gene>
<comment type="caution">
    <text evidence="2">The sequence shown here is derived from an EMBL/GenBank/DDBJ whole genome shotgun (WGS) entry which is preliminary data.</text>
</comment>
<evidence type="ECO:0000313" key="3">
    <source>
        <dbReference type="Proteomes" id="UP000803844"/>
    </source>
</evidence>